<gene>
    <name evidence="1" type="ORF">PRUPE_8G245100</name>
</gene>
<accession>M5VLC0</accession>
<dbReference type="EMBL" id="CM007658">
    <property type="protein sequence ID" value="ONH93663.1"/>
    <property type="molecule type" value="Genomic_DNA"/>
</dbReference>
<protein>
    <submittedName>
        <fullName evidence="1">Uncharacterized protein</fullName>
    </submittedName>
</protein>
<dbReference type="Proteomes" id="UP000006882">
    <property type="component" value="Chromosome G8"/>
</dbReference>
<name>M5VLC0_PRUPE</name>
<organism evidence="1 2">
    <name type="scientific">Prunus persica</name>
    <name type="common">Peach</name>
    <name type="synonym">Amygdalus persica</name>
    <dbReference type="NCBI Taxonomy" id="3760"/>
    <lineage>
        <taxon>Eukaryota</taxon>
        <taxon>Viridiplantae</taxon>
        <taxon>Streptophyta</taxon>
        <taxon>Embryophyta</taxon>
        <taxon>Tracheophyta</taxon>
        <taxon>Spermatophyta</taxon>
        <taxon>Magnoliopsida</taxon>
        <taxon>eudicotyledons</taxon>
        <taxon>Gunneridae</taxon>
        <taxon>Pentapetalae</taxon>
        <taxon>rosids</taxon>
        <taxon>fabids</taxon>
        <taxon>Rosales</taxon>
        <taxon>Rosaceae</taxon>
        <taxon>Amygdaloideae</taxon>
        <taxon>Amygdaleae</taxon>
        <taxon>Prunus</taxon>
    </lineage>
</organism>
<evidence type="ECO:0000313" key="2">
    <source>
        <dbReference type="Proteomes" id="UP000006882"/>
    </source>
</evidence>
<keyword evidence="2" id="KW-1185">Reference proteome</keyword>
<evidence type="ECO:0000313" key="1">
    <source>
        <dbReference type="EMBL" id="ONH93663.1"/>
    </source>
</evidence>
<dbReference type="HOGENOM" id="CLU_2744810_0_0_1"/>
<reference evidence="1 2" key="1">
    <citation type="journal article" date="2013" name="Nat. Genet.">
        <title>The high-quality draft genome of peach (Prunus persica) identifies unique patterns of genetic diversity, domestication and genome evolution.</title>
        <authorList>
            <consortium name="International Peach Genome Initiative"/>
            <person name="Verde I."/>
            <person name="Abbott A.G."/>
            <person name="Scalabrin S."/>
            <person name="Jung S."/>
            <person name="Shu S."/>
            <person name="Marroni F."/>
            <person name="Zhebentyayeva T."/>
            <person name="Dettori M.T."/>
            <person name="Grimwood J."/>
            <person name="Cattonaro F."/>
            <person name="Zuccolo A."/>
            <person name="Rossini L."/>
            <person name="Jenkins J."/>
            <person name="Vendramin E."/>
            <person name="Meisel L.A."/>
            <person name="Decroocq V."/>
            <person name="Sosinski B."/>
            <person name="Prochnik S."/>
            <person name="Mitros T."/>
            <person name="Policriti A."/>
            <person name="Cipriani G."/>
            <person name="Dondini L."/>
            <person name="Ficklin S."/>
            <person name="Goodstein D.M."/>
            <person name="Xuan P."/>
            <person name="Del Fabbro C."/>
            <person name="Aramini V."/>
            <person name="Copetti D."/>
            <person name="Gonzalez S."/>
            <person name="Horner D.S."/>
            <person name="Falchi R."/>
            <person name="Lucas S."/>
            <person name="Mica E."/>
            <person name="Maldonado J."/>
            <person name="Lazzari B."/>
            <person name="Bielenberg D."/>
            <person name="Pirona R."/>
            <person name="Miculan M."/>
            <person name="Barakat A."/>
            <person name="Testolin R."/>
            <person name="Stella A."/>
            <person name="Tartarini S."/>
            <person name="Tonutti P."/>
            <person name="Arus P."/>
            <person name="Orellana A."/>
            <person name="Wells C."/>
            <person name="Main D."/>
            <person name="Vizzotto G."/>
            <person name="Silva H."/>
            <person name="Salamini F."/>
            <person name="Schmutz J."/>
            <person name="Morgante M."/>
            <person name="Rokhsar D.S."/>
        </authorList>
    </citation>
    <scope>NUCLEOTIDE SEQUENCE [LARGE SCALE GENOMIC DNA]</scope>
    <source>
        <strain evidence="2">cv. Nemared</strain>
    </source>
</reference>
<proteinExistence type="predicted"/>
<dbReference type="AlphaFoldDB" id="M5VLC0"/>
<sequence length="71" mass="8554">MISVFNFPLYAKSNPNWELLDPFHLYVSFFPSYISMLLVLQTFHFRDHLNHKNHSNRKLFKHSVNSVLIYV</sequence>
<dbReference type="Gramene" id="ONH93663">
    <property type="protein sequence ID" value="ONH93663"/>
    <property type="gene ID" value="PRUPE_8G245100"/>
</dbReference>